<gene>
    <name evidence="2" type="ORF">BL253_16605</name>
</gene>
<keyword evidence="1" id="KW-0472">Membrane</keyword>
<dbReference type="AlphaFoldDB" id="A0A1V2IAN9"/>
<dbReference type="EMBL" id="MOMC01000032">
    <property type="protein sequence ID" value="ONH29491.1"/>
    <property type="molecule type" value="Genomic_DNA"/>
</dbReference>
<evidence type="ECO:0000313" key="2">
    <source>
        <dbReference type="EMBL" id="ONH29491.1"/>
    </source>
</evidence>
<comment type="caution">
    <text evidence="2">The sequence shown here is derived from an EMBL/GenBank/DDBJ whole genome shotgun (WGS) entry which is preliminary data.</text>
</comment>
<keyword evidence="1" id="KW-1133">Transmembrane helix</keyword>
<accession>A0A1V2IAN9</accession>
<evidence type="ECO:0000256" key="1">
    <source>
        <dbReference type="SAM" id="Phobius"/>
    </source>
</evidence>
<sequence>MGEPEYSLRDVDWWPFWWAAALGACLVMAVFLVLYVPLAGKPDDPTVWGPQSDDALVLGLAVLGLPVVAGAVLSTILVRVFAPVRGLPPFLQACAGLAVEVALVALLRFAASGH</sequence>
<feature type="transmembrane region" description="Helical" evidence="1">
    <location>
        <begin position="56"/>
        <end position="78"/>
    </location>
</feature>
<proteinExistence type="predicted"/>
<organism evidence="2 3">
    <name type="scientific">Pseudofrankia asymbiotica</name>
    <dbReference type="NCBI Taxonomy" id="1834516"/>
    <lineage>
        <taxon>Bacteria</taxon>
        <taxon>Bacillati</taxon>
        <taxon>Actinomycetota</taxon>
        <taxon>Actinomycetes</taxon>
        <taxon>Frankiales</taxon>
        <taxon>Frankiaceae</taxon>
        <taxon>Pseudofrankia</taxon>
    </lineage>
</organism>
<dbReference type="RefSeq" id="WP_076818010.1">
    <property type="nucleotide sequence ID" value="NZ_MOMC01000032.1"/>
</dbReference>
<dbReference type="Proteomes" id="UP000188929">
    <property type="component" value="Unassembled WGS sequence"/>
</dbReference>
<reference evidence="3" key="1">
    <citation type="submission" date="2016-10" db="EMBL/GenBank/DDBJ databases">
        <title>Frankia sp. NRRL B-16386 Genome sequencing.</title>
        <authorList>
            <person name="Ghodhbane-Gtari F."/>
            <person name="Swanson E."/>
            <person name="Gueddou A."/>
            <person name="Hezbri K."/>
            <person name="Ktari K."/>
            <person name="Nouioui I."/>
            <person name="Morris K."/>
            <person name="Simpson S."/>
            <person name="Abebe-Akele F."/>
            <person name="Thomas K."/>
            <person name="Gtari M."/>
            <person name="Tisa L.S."/>
        </authorList>
    </citation>
    <scope>NUCLEOTIDE SEQUENCE [LARGE SCALE GENOMIC DNA]</scope>
    <source>
        <strain evidence="3">NRRL B-16386</strain>
    </source>
</reference>
<protein>
    <submittedName>
        <fullName evidence="2">Uncharacterized protein</fullName>
    </submittedName>
</protein>
<keyword evidence="3" id="KW-1185">Reference proteome</keyword>
<dbReference type="OrthoDB" id="9985574at2"/>
<evidence type="ECO:0000313" key="3">
    <source>
        <dbReference type="Proteomes" id="UP000188929"/>
    </source>
</evidence>
<name>A0A1V2IAN9_9ACTN</name>
<keyword evidence="1" id="KW-0812">Transmembrane</keyword>
<feature type="transmembrane region" description="Helical" evidence="1">
    <location>
        <begin position="90"/>
        <end position="111"/>
    </location>
</feature>
<feature type="transmembrane region" description="Helical" evidence="1">
    <location>
        <begin position="16"/>
        <end position="36"/>
    </location>
</feature>